<comment type="caution">
    <text evidence="13">The sequence shown here is derived from an EMBL/GenBank/DDBJ whole genome shotgun (WGS) entry which is preliminary data.</text>
</comment>
<dbReference type="GO" id="GO:0006816">
    <property type="term" value="P:calcium ion transport"/>
    <property type="evidence" value="ECO:0007669"/>
    <property type="project" value="TreeGrafter"/>
</dbReference>
<organism evidence="13 14">
    <name type="scientific">Platysternon megacephalum</name>
    <name type="common">big-headed turtle</name>
    <dbReference type="NCBI Taxonomy" id="55544"/>
    <lineage>
        <taxon>Eukaryota</taxon>
        <taxon>Metazoa</taxon>
        <taxon>Chordata</taxon>
        <taxon>Craniata</taxon>
        <taxon>Vertebrata</taxon>
        <taxon>Euteleostomi</taxon>
        <taxon>Archelosauria</taxon>
        <taxon>Testudinata</taxon>
        <taxon>Testudines</taxon>
        <taxon>Cryptodira</taxon>
        <taxon>Durocryptodira</taxon>
        <taxon>Testudinoidea</taxon>
        <taxon>Platysternidae</taxon>
        <taxon>Platysternon</taxon>
    </lineage>
</organism>
<dbReference type="GO" id="GO:0015026">
    <property type="term" value="F:coreceptor activity"/>
    <property type="evidence" value="ECO:0007669"/>
    <property type="project" value="InterPro"/>
</dbReference>
<evidence type="ECO:0000256" key="1">
    <source>
        <dbReference type="ARBA" id="ARBA00004251"/>
    </source>
</evidence>
<evidence type="ECO:0000256" key="10">
    <source>
        <dbReference type="ARBA" id="ARBA00023170"/>
    </source>
</evidence>
<keyword evidence="8 12" id="KW-0472">Membrane</keyword>
<accession>A0A4D9EKB7</accession>
<name>A0A4D9EKB7_9SAUR</name>
<dbReference type="OrthoDB" id="9416539at2759"/>
<dbReference type="GO" id="GO:0006886">
    <property type="term" value="P:intracellular protein transport"/>
    <property type="evidence" value="ECO:0007669"/>
    <property type="project" value="InterPro"/>
</dbReference>
<keyword evidence="4" id="KW-1003">Cell membrane</keyword>
<keyword evidence="7 12" id="KW-1133">Transmembrane helix</keyword>
<feature type="transmembrane region" description="Helical" evidence="12">
    <location>
        <begin position="129"/>
        <end position="150"/>
    </location>
</feature>
<evidence type="ECO:0000256" key="2">
    <source>
        <dbReference type="ARBA" id="ARBA00007087"/>
    </source>
</evidence>
<keyword evidence="10" id="KW-0675">Receptor</keyword>
<dbReference type="Pfam" id="PF04901">
    <property type="entry name" value="RAMP"/>
    <property type="match status" value="1"/>
</dbReference>
<dbReference type="AlphaFoldDB" id="A0A4D9EKB7"/>
<dbReference type="PANTHER" id="PTHR14076:SF9">
    <property type="entry name" value="RECEPTOR ACTIVITY-MODIFYING PROTEIN 2"/>
    <property type="match status" value="1"/>
</dbReference>
<dbReference type="Gene3D" id="1.10.150.510">
    <property type="entry name" value="Receptor activity modifying family"/>
    <property type="match status" value="1"/>
</dbReference>
<evidence type="ECO:0000256" key="7">
    <source>
        <dbReference type="ARBA" id="ARBA00022989"/>
    </source>
</evidence>
<comment type="subcellular location">
    <subcellularLocation>
        <location evidence="1">Cell membrane</location>
        <topology evidence="1">Single-pass type I membrane protein</topology>
    </subcellularLocation>
</comment>
<dbReference type="STRING" id="55544.A0A4D9EKB7"/>
<reference evidence="13 14" key="2">
    <citation type="submission" date="2019-04" db="EMBL/GenBank/DDBJ databases">
        <title>The genome sequence of big-headed turtle.</title>
        <authorList>
            <person name="Gong S."/>
        </authorList>
    </citation>
    <scope>NUCLEOTIDE SEQUENCE [LARGE SCALE GENOMIC DNA]</scope>
    <source>
        <strain evidence="13">DO16091913</strain>
        <tissue evidence="13">Muscle</tissue>
    </source>
</reference>
<dbReference type="GO" id="GO:0031623">
    <property type="term" value="P:receptor internalization"/>
    <property type="evidence" value="ECO:0007669"/>
    <property type="project" value="TreeGrafter"/>
</dbReference>
<dbReference type="InterPro" id="IPR006985">
    <property type="entry name" value="RAMP"/>
</dbReference>
<dbReference type="GO" id="GO:0043235">
    <property type="term" value="C:receptor complex"/>
    <property type="evidence" value="ECO:0007669"/>
    <property type="project" value="TreeGrafter"/>
</dbReference>
<evidence type="ECO:0000256" key="3">
    <source>
        <dbReference type="ARBA" id="ARBA00022448"/>
    </source>
</evidence>
<feature type="region of interest" description="Disordered" evidence="11">
    <location>
        <begin position="1"/>
        <end position="23"/>
    </location>
</feature>
<evidence type="ECO:0000313" key="13">
    <source>
        <dbReference type="EMBL" id="TFK10646.1"/>
    </source>
</evidence>
<comment type="similarity">
    <text evidence="2">Belongs to the RAMP family.</text>
</comment>
<evidence type="ECO:0000256" key="9">
    <source>
        <dbReference type="ARBA" id="ARBA00023157"/>
    </source>
</evidence>
<evidence type="ECO:0000256" key="6">
    <source>
        <dbReference type="ARBA" id="ARBA00022729"/>
    </source>
</evidence>
<evidence type="ECO:0000256" key="8">
    <source>
        <dbReference type="ARBA" id="ARBA00023136"/>
    </source>
</evidence>
<dbReference type="GO" id="GO:0008277">
    <property type="term" value="P:regulation of G protein-coupled receptor signaling pathway"/>
    <property type="evidence" value="ECO:0007669"/>
    <property type="project" value="InterPro"/>
</dbReference>
<sequence>MRRLYAGGRTPPRGRPLYTAPAGQSSQHCGKGLSWHGEPTRIRSCGSCCSTASLRHRITPRSRRKLPSLSPLPPRPYSDLRHCLESFAEKQNYSFPNSIAEECIVQSHHAYFLNCTHEHPVFLDPPEDVLLALIVTPICLIPFLVTLVVWRSKDGKMQS</sequence>
<dbReference type="GO" id="GO:0009986">
    <property type="term" value="C:cell surface"/>
    <property type="evidence" value="ECO:0007669"/>
    <property type="project" value="TreeGrafter"/>
</dbReference>
<proteinExistence type="inferred from homology"/>
<protein>
    <submittedName>
        <fullName evidence="13">DNA polymerase alpha catalytic subunit</fullName>
    </submittedName>
</protein>
<dbReference type="GO" id="GO:0032870">
    <property type="term" value="P:cellular response to hormone stimulus"/>
    <property type="evidence" value="ECO:0007669"/>
    <property type="project" value="TreeGrafter"/>
</dbReference>
<keyword evidence="14" id="KW-1185">Reference proteome</keyword>
<dbReference type="InterPro" id="IPR038126">
    <property type="entry name" value="RAMP_sf"/>
</dbReference>
<dbReference type="EMBL" id="QXTE01000039">
    <property type="protein sequence ID" value="TFK10646.1"/>
    <property type="molecule type" value="Genomic_DNA"/>
</dbReference>
<keyword evidence="3" id="KW-0813">Transport</keyword>
<evidence type="ECO:0000313" key="14">
    <source>
        <dbReference type="Proteomes" id="UP000297703"/>
    </source>
</evidence>
<evidence type="ECO:0000256" key="12">
    <source>
        <dbReference type="SAM" id="Phobius"/>
    </source>
</evidence>
<keyword evidence="6" id="KW-0732">Signal</keyword>
<evidence type="ECO:0000256" key="11">
    <source>
        <dbReference type="SAM" id="MobiDB-lite"/>
    </source>
</evidence>
<keyword evidence="5 12" id="KW-0812">Transmembrane</keyword>
<keyword evidence="9" id="KW-1015">Disulfide bond</keyword>
<dbReference type="Proteomes" id="UP000297703">
    <property type="component" value="Unassembled WGS sequence"/>
</dbReference>
<reference evidence="13 14" key="1">
    <citation type="submission" date="2019-04" db="EMBL/GenBank/DDBJ databases">
        <title>Draft genome of the big-headed turtle Platysternon megacephalum.</title>
        <authorList>
            <person name="Gong S."/>
        </authorList>
    </citation>
    <scope>NUCLEOTIDE SEQUENCE [LARGE SCALE GENOMIC DNA]</scope>
    <source>
        <strain evidence="13">DO16091913</strain>
        <tissue evidence="13">Muscle</tissue>
    </source>
</reference>
<dbReference type="GO" id="GO:0005886">
    <property type="term" value="C:plasma membrane"/>
    <property type="evidence" value="ECO:0007669"/>
    <property type="project" value="UniProtKB-SubCell"/>
</dbReference>
<dbReference type="GO" id="GO:0007186">
    <property type="term" value="P:G protein-coupled receptor signaling pathway"/>
    <property type="evidence" value="ECO:0007669"/>
    <property type="project" value="TreeGrafter"/>
</dbReference>
<gene>
    <name evidence="13" type="ORF">DR999_PMT06046</name>
</gene>
<dbReference type="PANTHER" id="PTHR14076">
    <property type="entry name" value="RECEPTOR ACTIVITY MODIFYING PROTEIN RAMP"/>
    <property type="match status" value="1"/>
</dbReference>
<dbReference type="GO" id="GO:0072659">
    <property type="term" value="P:protein localization to plasma membrane"/>
    <property type="evidence" value="ECO:0007669"/>
    <property type="project" value="TreeGrafter"/>
</dbReference>
<evidence type="ECO:0000256" key="4">
    <source>
        <dbReference type="ARBA" id="ARBA00022475"/>
    </source>
</evidence>
<evidence type="ECO:0000256" key="5">
    <source>
        <dbReference type="ARBA" id="ARBA00022692"/>
    </source>
</evidence>
<dbReference type="GO" id="GO:0001525">
    <property type="term" value="P:angiogenesis"/>
    <property type="evidence" value="ECO:0007669"/>
    <property type="project" value="TreeGrafter"/>
</dbReference>